<dbReference type="EC" id="2.4.1.129" evidence="2"/>
<comment type="caution">
    <text evidence="2">The sequence shown here is derived from an EMBL/GenBank/DDBJ whole genome shotgun (WGS) entry which is preliminary data.</text>
</comment>
<proteinExistence type="predicted"/>
<gene>
    <name evidence="2" type="ORF">SMI10712_00187</name>
</gene>
<keyword evidence="2" id="KW-0808">Transferase</keyword>
<dbReference type="AlphaFoldDB" id="A0A150NKY1"/>
<dbReference type="PATRIC" id="fig|28037.237.peg.753"/>
<keyword evidence="2" id="KW-0328">Glycosyltransferase</keyword>
<sequence length="38" mass="4482">MKLDKLFEKFLSLFKKETSESEDSGSTSLRRSRSDRKN</sequence>
<evidence type="ECO:0000313" key="3">
    <source>
        <dbReference type="Proteomes" id="UP000075618"/>
    </source>
</evidence>
<dbReference type="GO" id="GO:0016757">
    <property type="term" value="F:glycosyltransferase activity"/>
    <property type="evidence" value="ECO:0007669"/>
    <property type="project" value="UniProtKB-KW"/>
</dbReference>
<name>A0A150NKY1_STRMT</name>
<reference evidence="2 3" key="1">
    <citation type="submission" date="2016-01" db="EMBL/GenBank/DDBJ databases">
        <title>Highly variable Streptococcus oralis are common among viridans streptococci isolated from primates.</title>
        <authorList>
            <person name="Denapaite D."/>
            <person name="Rieger M."/>
            <person name="Koendgen S."/>
            <person name="Brueckner R."/>
            <person name="Ochigava I."/>
            <person name="Kappeler P."/>
            <person name="Maetz-Rensing K."/>
            <person name="Leendertz F."/>
            <person name="Hakenbeck R."/>
        </authorList>
    </citation>
    <scope>NUCLEOTIDE SEQUENCE [LARGE SCALE GENOMIC DNA]</scope>
    <source>
        <strain evidence="2 3">10712</strain>
    </source>
</reference>
<dbReference type="EMBL" id="LROT01000019">
    <property type="protein sequence ID" value="KYF34094.1"/>
    <property type="molecule type" value="Genomic_DNA"/>
</dbReference>
<feature type="region of interest" description="Disordered" evidence="1">
    <location>
        <begin position="17"/>
        <end position="38"/>
    </location>
</feature>
<evidence type="ECO:0000256" key="1">
    <source>
        <dbReference type="SAM" id="MobiDB-lite"/>
    </source>
</evidence>
<accession>A0A150NKY1</accession>
<evidence type="ECO:0000313" key="2">
    <source>
        <dbReference type="EMBL" id="KYF34094.1"/>
    </source>
</evidence>
<organism evidence="2 3">
    <name type="scientific">Streptococcus mitis</name>
    <dbReference type="NCBI Taxonomy" id="28037"/>
    <lineage>
        <taxon>Bacteria</taxon>
        <taxon>Bacillati</taxon>
        <taxon>Bacillota</taxon>
        <taxon>Bacilli</taxon>
        <taxon>Lactobacillales</taxon>
        <taxon>Streptococcaceae</taxon>
        <taxon>Streptococcus</taxon>
        <taxon>Streptococcus mitis group</taxon>
    </lineage>
</organism>
<protein>
    <submittedName>
        <fullName evidence="2">Multimodular transpeptidase-transglycosylase</fullName>
        <ecNumber evidence="2">2.4.1.129</ecNumber>
    </submittedName>
</protein>
<dbReference type="Proteomes" id="UP000075618">
    <property type="component" value="Unassembled WGS sequence"/>
</dbReference>